<dbReference type="AlphaFoldDB" id="A0A6C0HZ91"/>
<accession>A0A6C0HZ91</accession>
<reference evidence="1" key="1">
    <citation type="journal article" date="2020" name="Nature">
        <title>Giant virus diversity and host interactions through global metagenomics.</title>
        <authorList>
            <person name="Schulz F."/>
            <person name="Roux S."/>
            <person name="Paez-Espino D."/>
            <person name="Jungbluth S."/>
            <person name="Walsh D.A."/>
            <person name="Denef V.J."/>
            <person name="McMahon K.D."/>
            <person name="Konstantinidis K.T."/>
            <person name="Eloe-Fadrosh E.A."/>
            <person name="Kyrpides N.C."/>
            <person name="Woyke T."/>
        </authorList>
    </citation>
    <scope>NUCLEOTIDE SEQUENCE</scope>
    <source>
        <strain evidence="1">GVMAG-M-3300023184-184</strain>
    </source>
</reference>
<name>A0A6C0HZ91_9ZZZZ</name>
<proteinExistence type="predicted"/>
<sequence length="66" mass="7772">MPKTLEKKTRCQKGFIRDKKTGECVPNTEKKTLIKGSPKTKKNIDKLSKILEKRRKCIRTQRNRSK</sequence>
<evidence type="ECO:0000313" key="1">
    <source>
        <dbReference type="EMBL" id="QHT86068.1"/>
    </source>
</evidence>
<protein>
    <submittedName>
        <fullName evidence="1">Uncharacterized protein</fullName>
    </submittedName>
</protein>
<organism evidence="1">
    <name type="scientific">viral metagenome</name>
    <dbReference type="NCBI Taxonomy" id="1070528"/>
    <lineage>
        <taxon>unclassified sequences</taxon>
        <taxon>metagenomes</taxon>
        <taxon>organismal metagenomes</taxon>
    </lineage>
</organism>
<dbReference type="EMBL" id="MN740058">
    <property type="protein sequence ID" value="QHT86068.1"/>
    <property type="molecule type" value="Genomic_DNA"/>
</dbReference>